<sequence>MSLGFPGLPTTASAEGDGDDMMQSIMLSMESPGIKKPPLEQAQEPEQPPSTLGKNVVIRDNTPTKEDPPLRRDASNSSSTADSLTRFSSSGKIKRVHSTAGEKMYIFPPKNSEVREIFSLPEEENLLEDFNCALQKKILLQGRLYLFDNYVCFYANVFGYIKRKVIPLKDVTGVRKAKTAIVVPNAVEITVFGKREFFTSFLSPDKAYRMILEAWKNTSRYAKLFLGKPLSEGETEEPSRPLSAPIRRRSRSKKDLLESSWDADDSPKSSDAAYDPHTLAPDASPTPGSPPSESAHRNSSDIAGSPPHAQAESGASTGRNSHDTSRAPPSGKDTPADKPSLQDLEEGTSVLQSRIPDLQVFVETELNVTTLEFFSIFWKDSSAFFQEFLESSDNACKSVNILPWTDHRHVGHARDVTFEAPVKASFGPKSTHCHQTQAYRLSASGNHLIIETSQVMSDIPYSDYFRVEMRWEVRNAKEGNKCNLTVAMDVPFSKKTVWKSLIEASARDECHKQYHGWVTRAQDEIKEYRAKTPFPLDASMPPVALAPPATALPDANAQELPDVISNMLRVGCRT</sequence>
<proteinExistence type="predicted"/>
<organism evidence="7 8">
    <name type="scientific">Cymbomonas tetramitiformis</name>
    <dbReference type="NCBI Taxonomy" id="36881"/>
    <lineage>
        <taxon>Eukaryota</taxon>
        <taxon>Viridiplantae</taxon>
        <taxon>Chlorophyta</taxon>
        <taxon>Pyramimonadophyceae</taxon>
        <taxon>Pyramimonadales</taxon>
        <taxon>Pyramimonadaceae</taxon>
        <taxon>Cymbomonas</taxon>
    </lineage>
</organism>
<evidence type="ECO:0000313" key="8">
    <source>
        <dbReference type="Proteomes" id="UP001190700"/>
    </source>
</evidence>
<evidence type="ECO:0000256" key="2">
    <source>
        <dbReference type="ARBA" id="ARBA00022692"/>
    </source>
</evidence>
<dbReference type="PROSITE" id="PS51778">
    <property type="entry name" value="VAST"/>
    <property type="match status" value="1"/>
</dbReference>
<protein>
    <submittedName>
        <fullName evidence="7">GRAM domain-containing protein, variant 2</fullName>
    </submittedName>
</protein>
<dbReference type="PANTHER" id="PTHR47666:SF1">
    <property type="entry name" value="PROTEIN VASCULAR ASSOCIATED DEATH 1, CHLOROPLASTIC"/>
    <property type="match status" value="1"/>
</dbReference>
<feature type="compositionally biased region" description="Polar residues" evidence="5">
    <location>
        <begin position="75"/>
        <end position="86"/>
    </location>
</feature>
<dbReference type="AlphaFoldDB" id="A0AAE0GYT2"/>
<name>A0AAE0GYT2_9CHLO</name>
<keyword evidence="3" id="KW-1133">Transmembrane helix</keyword>
<evidence type="ECO:0000256" key="1">
    <source>
        <dbReference type="ARBA" id="ARBA00004167"/>
    </source>
</evidence>
<dbReference type="Proteomes" id="UP001190700">
    <property type="component" value="Unassembled WGS sequence"/>
</dbReference>
<keyword evidence="2" id="KW-0812">Transmembrane</keyword>
<accession>A0AAE0GYT2</accession>
<feature type="compositionally biased region" description="Basic and acidic residues" evidence="5">
    <location>
        <begin position="62"/>
        <end position="74"/>
    </location>
</feature>
<comment type="subcellular location">
    <subcellularLocation>
        <location evidence="1">Membrane</location>
        <topology evidence="1">Single-pass membrane protein</topology>
    </subcellularLocation>
</comment>
<dbReference type="SMART" id="SM00568">
    <property type="entry name" value="GRAM"/>
    <property type="match status" value="1"/>
</dbReference>
<evidence type="ECO:0000313" key="7">
    <source>
        <dbReference type="EMBL" id="KAK3286693.1"/>
    </source>
</evidence>
<dbReference type="InterPro" id="IPR004182">
    <property type="entry name" value="GRAM"/>
</dbReference>
<evidence type="ECO:0000256" key="3">
    <source>
        <dbReference type="ARBA" id="ARBA00022989"/>
    </source>
</evidence>
<comment type="caution">
    <text evidence="7">The sequence shown here is derived from an EMBL/GenBank/DDBJ whole genome shotgun (WGS) entry which is preliminary data.</text>
</comment>
<dbReference type="PANTHER" id="PTHR47666">
    <property type="entry name" value="PROTEIN VASCULAR ASSOCIATED DEATH 1, CHLOROPLASTIC"/>
    <property type="match status" value="1"/>
</dbReference>
<dbReference type="InterPro" id="IPR031968">
    <property type="entry name" value="VASt"/>
</dbReference>
<dbReference type="GO" id="GO:0016020">
    <property type="term" value="C:membrane"/>
    <property type="evidence" value="ECO:0007669"/>
    <property type="project" value="UniProtKB-SubCell"/>
</dbReference>
<dbReference type="Pfam" id="PF16016">
    <property type="entry name" value="VASt"/>
    <property type="match status" value="1"/>
</dbReference>
<evidence type="ECO:0000256" key="4">
    <source>
        <dbReference type="ARBA" id="ARBA00023136"/>
    </source>
</evidence>
<reference evidence="7 8" key="1">
    <citation type="journal article" date="2015" name="Genome Biol. Evol.">
        <title>Comparative Genomics of a Bacterivorous Green Alga Reveals Evolutionary Causalities and Consequences of Phago-Mixotrophic Mode of Nutrition.</title>
        <authorList>
            <person name="Burns J.A."/>
            <person name="Paasch A."/>
            <person name="Narechania A."/>
            <person name="Kim E."/>
        </authorList>
    </citation>
    <scope>NUCLEOTIDE SEQUENCE [LARGE SCALE GENOMIC DNA]</scope>
    <source>
        <strain evidence="7 8">PLY_AMNH</strain>
    </source>
</reference>
<dbReference type="EMBL" id="LGRX02001189">
    <property type="protein sequence ID" value="KAK3286693.1"/>
    <property type="molecule type" value="Genomic_DNA"/>
</dbReference>
<keyword evidence="8" id="KW-1185">Reference proteome</keyword>
<feature type="region of interest" description="Disordered" evidence="5">
    <location>
        <begin position="230"/>
        <end position="341"/>
    </location>
</feature>
<dbReference type="Gene3D" id="2.30.29.30">
    <property type="entry name" value="Pleckstrin-homology domain (PH domain)/Phosphotyrosine-binding domain (PTB)"/>
    <property type="match status" value="1"/>
</dbReference>
<dbReference type="InterPro" id="IPR011993">
    <property type="entry name" value="PH-like_dom_sf"/>
</dbReference>
<feature type="region of interest" description="Disordered" evidence="5">
    <location>
        <begin position="25"/>
        <end position="86"/>
    </location>
</feature>
<evidence type="ECO:0000256" key="5">
    <source>
        <dbReference type="SAM" id="MobiDB-lite"/>
    </source>
</evidence>
<dbReference type="CDD" id="cd13220">
    <property type="entry name" value="PH-GRAM_GRAMDC"/>
    <property type="match status" value="1"/>
</dbReference>
<feature type="domain" description="VASt" evidence="6">
    <location>
        <begin position="357"/>
        <end position="529"/>
    </location>
</feature>
<evidence type="ECO:0000259" key="6">
    <source>
        <dbReference type="PROSITE" id="PS51778"/>
    </source>
</evidence>
<gene>
    <name evidence="7" type="ORF">CYMTET_5761</name>
</gene>
<keyword evidence="4" id="KW-0472">Membrane</keyword>
<dbReference type="Pfam" id="PF02893">
    <property type="entry name" value="GRAM"/>
    <property type="match status" value="1"/>
</dbReference>